<gene>
    <name evidence="5" type="ORF">HLI_15675</name>
</gene>
<dbReference type="PANTHER" id="PTHR21599">
    <property type="entry name" value="GLYCERATE KINASE"/>
    <property type="match status" value="1"/>
</dbReference>
<keyword evidence="2 4" id="KW-0808">Transferase</keyword>
<dbReference type="Gene3D" id="3.90.1510.10">
    <property type="entry name" value="Glycerate kinase, domain 2"/>
    <property type="match status" value="1"/>
</dbReference>
<dbReference type="PANTHER" id="PTHR21599:SF0">
    <property type="entry name" value="GLYCERATE KINASE"/>
    <property type="match status" value="1"/>
</dbReference>
<evidence type="ECO:0000256" key="2">
    <source>
        <dbReference type="ARBA" id="ARBA00022679"/>
    </source>
</evidence>
<sequence length="385" mass="40579">MKIIIAPDSFKGSMSAVEAANSMNKGIHSVFENAETVLLPVGDGGEGTMETLVAATGGYEREVKVSDPLGNEVSATYGILGDSKTCVIEMATASGLKLAPEGTSPLNTTTYGTGQLIKQGLDDGFANFILALGGSSTNDGGAGMLQALGMKLLDRKGKEVRFGGGALNEIYEIDPRGFDQRIRSGNFMIASDVQNPLIGSNGASYVFGPQKGASKEEVEILDTNMAHWADKVKQVTGVRLHDRPGAGAAGGIGGAFQAFFPSVMNRGIDVVLGYINMEEHLEGADLVITGEGKVDRQTTSGKTPMGVAQLAKQKEVPSIIIAGAVGEGIDSLYDFGVVSVTSMMSRPMTLKEAVNEAENLLASCTEQVVRAYFYQSLESKRRMML</sequence>
<name>A0A410MFV1_9BACI</name>
<dbReference type="GO" id="GO:0008887">
    <property type="term" value="F:glycerate kinase activity"/>
    <property type="evidence" value="ECO:0007669"/>
    <property type="project" value="UniProtKB-UniRule"/>
</dbReference>
<dbReference type="KEGG" id="hli:HLI_15675"/>
<proteinExistence type="inferred from homology"/>
<evidence type="ECO:0000256" key="1">
    <source>
        <dbReference type="ARBA" id="ARBA00006284"/>
    </source>
</evidence>
<accession>A0A410MFV1</accession>
<keyword evidence="3 4" id="KW-0418">Kinase</keyword>
<reference evidence="5" key="1">
    <citation type="submission" date="2018-01" db="EMBL/GenBank/DDBJ databases">
        <title>The whole genome sequencing and assembly of Halobacillus litoralis ERB031 strain.</title>
        <authorList>
            <person name="Lee S.-J."/>
            <person name="Park M.-K."/>
            <person name="Kim J.-Y."/>
            <person name="Lee Y.-J."/>
            <person name="Yi H."/>
            <person name="Bahn Y.-S."/>
            <person name="Kim J.F."/>
            <person name="Lee D.-W."/>
        </authorList>
    </citation>
    <scope>NUCLEOTIDE SEQUENCE [LARGE SCALE GENOMIC DNA]</scope>
    <source>
        <strain evidence="5">ERB 031</strain>
    </source>
</reference>
<dbReference type="GO" id="GO:0031388">
    <property type="term" value="P:organic acid phosphorylation"/>
    <property type="evidence" value="ECO:0007669"/>
    <property type="project" value="UniProtKB-UniRule"/>
</dbReference>
<dbReference type="NCBIfam" id="TIGR00045">
    <property type="entry name" value="glycerate kinase"/>
    <property type="match status" value="1"/>
</dbReference>
<evidence type="ECO:0000313" key="5">
    <source>
        <dbReference type="EMBL" id="QAS53536.1"/>
    </source>
</evidence>
<dbReference type="Proteomes" id="UP000287756">
    <property type="component" value="Chromosome"/>
</dbReference>
<evidence type="ECO:0000256" key="3">
    <source>
        <dbReference type="ARBA" id="ARBA00022777"/>
    </source>
</evidence>
<dbReference type="InterPro" id="IPR036129">
    <property type="entry name" value="Glycerate_kinase_sf"/>
</dbReference>
<dbReference type="InterPro" id="IPR018197">
    <property type="entry name" value="Glycerate_kinase_RE-like"/>
</dbReference>
<dbReference type="PIRSF" id="PIRSF006078">
    <property type="entry name" value="GlxK"/>
    <property type="match status" value="1"/>
</dbReference>
<evidence type="ECO:0000256" key="4">
    <source>
        <dbReference type="PIRNR" id="PIRNR006078"/>
    </source>
</evidence>
<dbReference type="RefSeq" id="WP_128525809.1">
    <property type="nucleotide sequence ID" value="NZ_CANLVY010000001.1"/>
</dbReference>
<dbReference type="AlphaFoldDB" id="A0A410MFV1"/>
<dbReference type="EMBL" id="CP026118">
    <property type="protein sequence ID" value="QAS53536.1"/>
    <property type="molecule type" value="Genomic_DNA"/>
</dbReference>
<dbReference type="OrthoDB" id="9774290at2"/>
<protein>
    <submittedName>
        <fullName evidence="5">Glycerate kinase</fullName>
    </submittedName>
</protein>
<dbReference type="InterPro" id="IPR004381">
    <property type="entry name" value="Glycerate_kinase"/>
</dbReference>
<dbReference type="Pfam" id="PF02595">
    <property type="entry name" value="Gly_kinase"/>
    <property type="match status" value="1"/>
</dbReference>
<dbReference type="SUPFAM" id="SSF110738">
    <property type="entry name" value="Glycerate kinase I"/>
    <property type="match status" value="1"/>
</dbReference>
<comment type="similarity">
    <text evidence="1 4">Belongs to the glycerate kinase type-1 family.</text>
</comment>
<dbReference type="InterPro" id="IPR018193">
    <property type="entry name" value="Glyc_kinase_flavodox-like_fold"/>
</dbReference>
<dbReference type="Gene3D" id="3.40.50.10350">
    <property type="entry name" value="Glycerate kinase, domain 1"/>
    <property type="match status" value="1"/>
</dbReference>
<organism evidence="5">
    <name type="scientific">Halobacillus litoralis</name>
    <dbReference type="NCBI Taxonomy" id="45668"/>
    <lineage>
        <taxon>Bacteria</taxon>
        <taxon>Bacillati</taxon>
        <taxon>Bacillota</taxon>
        <taxon>Bacilli</taxon>
        <taxon>Bacillales</taxon>
        <taxon>Bacillaceae</taxon>
        <taxon>Halobacillus</taxon>
    </lineage>
</organism>